<evidence type="ECO:0000313" key="1">
    <source>
        <dbReference type="EMBL" id="CAB4173152.1"/>
    </source>
</evidence>
<evidence type="ECO:0000313" key="2">
    <source>
        <dbReference type="EMBL" id="CAB4204135.1"/>
    </source>
</evidence>
<dbReference type="EMBL" id="LR797334">
    <property type="protein sequence ID" value="CAB4204135.1"/>
    <property type="molecule type" value="Genomic_DNA"/>
</dbReference>
<organism evidence="2">
    <name type="scientific">uncultured Caudovirales phage</name>
    <dbReference type="NCBI Taxonomy" id="2100421"/>
    <lineage>
        <taxon>Viruses</taxon>
        <taxon>Duplodnaviria</taxon>
        <taxon>Heunggongvirae</taxon>
        <taxon>Uroviricota</taxon>
        <taxon>Caudoviricetes</taxon>
        <taxon>Peduoviridae</taxon>
        <taxon>Maltschvirus</taxon>
        <taxon>Maltschvirus maltsch</taxon>
    </lineage>
</organism>
<gene>
    <name evidence="2" type="ORF">UFOVP1392_29</name>
    <name evidence="3" type="ORF">UFOVP1569_28</name>
    <name evidence="1" type="ORF">UFOVP952_39</name>
</gene>
<evidence type="ECO:0000313" key="3">
    <source>
        <dbReference type="EMBL" id="CAB5229968.1"/>
    </source>
</evidence>
<protein>
    <submittedName>
        <fullName evidence="2">Uncharacterized protein</fullName>
    </submittedName>
</protein>
<sequence>MVTEVKLSEAADQARRVMELGEMMLRTAVDESAPSDERAIEVERLTHVIRSRLREVEQVIA</sequence>
<dbReference type="EMBL" id="LR798409">
    <property type="protein sequence ID" value="CAB5229968.1"/>
    <property type="molecule type" value="Genomic_DNA"/>
</dbReference>
<reference evidence="2" key="1">
    <citation type="submission" date="2020-05" db="EMBL/GenBank/DDBJ databases">
        <authorList>
            <person name="Chiriac C."/>
            <person name="Salcher M."/>
            <person name="Ghai R."/>
            <person name="Kavagutti S V."/>
        </authorList>
    </citation>
    <scope>NUCLEOTIDE SEQUENCE</scope>
</reference>
<proteinExistence type="predicted"/>
<dbReference type="EMBL" id="LR796889">
    <property type="protein sequence ID" value="CAB4173152.1"/>
    <property type="molecule type" value="Genomic_DNA"/>
</dbReference>
<name>A0A6J5S6P0_9CAUD</name>
<accession>A0A6J5S6P0</accession>